<dbReference type="Proteomes" id="UP001341840">
    <property type="component" value="Unassembled WGS sequence"/>
</dbReference>
<evidence type="ECO:0000313" key="3">
    <source>
        <dbReference type="EMBL" id="MED6174557.1"/>
    </source>
</evidence>
<organism evidence="3 4">
    <name type="scientific">Stylosanthes scabra</name>
    <dbReference type="NCBI Taxonomy" id="79078"/>
    <lineage>
        <taxon>Eukaryota</taxon>
        <taxon>Viridiplantae</taxon>
        <taxon>Streptophyta</taxon>
        <taxon>Embryophyta</taxon>
        <taxon>Tracheophyta</taxon>
        <taxon>Spermatophyta</taxon>
        <taxon>Magnoliopsida</taxon>
        <taxon>eudicotyledons</taxon>
        <taxon>Gunneridae</taxon>
        <taxon>Pentapetalae</taxon>
        <taxon>rosids</taxon>
        <taxon>fabids</taxon>
        <taxon>Fabales</taxon>
        <taxon>Fabaceae</taxon>
        <taxon>Papilionoideae</taxon>
        <taxon>50 kb inversion clade</taxon>
        <taxon>dalbergioids sensu lato</taxon>
        <taxon>Dalbergieae</taxon>
        <taxon>Pterocarpus clade</taxon>
        <taxon>Stylosanthes</taxon>
    </lineage>
</organism>
<protein>
    <submittedName>
        <fullName evidence="3">Uncharacterized protein</fullName>
    </submittedName>
</protein>
<comment type="caution">
    <text evidence="3">The sequence shown here is derived from an EMBL/GenBank/DDBJ whole genome shotgun (WGS) entry which is preliminary data.</text>
</comment>
<proteinExistence type="predicted"/>
<evidence type="ECO:0000256" key="2">
    <source>
        <dbReference type="SAM" id="MobiDB-lite"/>
    </source>
</evidence>
<dbReference type="EMBL" id="JASCZI010151819">
    <property type="protein sequence ID" value="MED6174557.1"/>
    <property type="molecule type" value="Genomic_DNA"/>
</dbReference>
<name>A0ABU6VMD9_9FABA</name>
<feature type="region of interest" description="Disordered" evidence="2">
    <location>
        <begin position="1"/>
        <end position="38"/>
    </location>
</feature>
<sequence>MSSNLIPSFKKPKIEDTSNLESINPSENKEDSQLEDASKSQAIDPELILKKVNQILVCLNYSLEEIVANAEIKAQLLEATTFLNQHASSEAGSLENFMEDLFNSNNPLESSSEELPQTTANLAKQKKELTKCDQAISKVKPMLEMGSTREEEAESAEKALAARVETLEKELATAKEDLAVTRGGLSKIKATNSNLKAKAWRKLKLNTSRLLRLRQDLAGAKRNLS</sequence>
<keyword evidence="1" id="KW-0175">Coiled coil</keyword>
<gene>
    <name evidence="3" type="ORF">PIB30_070173</name>
</gene>
<evidence type="ECO:0000313" key="4">
    <source>
        <dbReference type="Proteomes" id="UP001341840"/>
    </source>
</evidence>
<keyword evidence="4" id="KW-1185">Reference proteome</keyword>
<feature type="coiled-coil region" evidence="1">
    <location>
        <begin position="108"/>
        <end position="177"/>
    </location>
</feature>
<accession>A0ABU6VMD9</accession>
<feature type="compositionally biased region" description="Basic and acidic residues" evidence="2">
    <location>
        <begin position="27"/>
        <end position="38"/>
    </location>
</feature>
<reference evidence="3 4" key="1">
    <citation type="journal article" date="2023" name="Plants (Basel)">
        <title>Bridging the Gap: Combining Genomics and Transcriptomics Approaches to Understand Stylosanthes scabra, an Orphan Legume from the Brazilian Caatinga.</title>
        <authorList>
            <person name="Ferreira-Neto J.R.C."/>
            <person name="da Silva M.D."/>
            <person name="Binneck E."/>
            <person name="de Melo N.F."/>
            <person name="da Silva R.H."/>
            <person name="de Melo A.L.T.M."/>
            <person name="Pandolfi V."/>
            <person name="Bustamante F.O."/>
            <person name="Brasileiro-Vidal A.C."/>
            <person name="Benko-Iseppon A.M."/>
        </authorList>
    </citation>
    <scope>NUCLEOTIDE SEQUENCE [LARGE SCALE GENOMIC DNA]</scope>
    <source>
        <tissue evidence="3">Leaves</tissue>
    </source>
</reference>
<feature type="compositionally biased region" description="Polar residues" evidence="2">
    <location>
        <begin position="17"/>
        <end position="26"/>
    </location>
</feature>
<evidence type="ECO:0000256" key="1">
    <source>
        <dbReference type="SAM" id="Coils"/>
    </source>
</evidence>